<protein>
    <submittedName>
        <fullName evidence="1">Uncharacterized protein</fullName>
    </submittedName>
</protein>
<comment type="caution">
    <text evidence="1">The sequence shown here is derived from an EMBL/GenBank/DDBJ whole genome shotgun (WGS) entry which is preliminary data.</text>
</comment>
<dbReference type="EMBL" id="AHMY02000067">
    <property type="protein sequence ID" value="EKO13745.1"/>
    <property type="molecule type" value="Genomic_DNA"/>
</dbReference>
<reference evidence="1 2" key="1">
    <citation type="submission" date="2012-10" db="EMBL/GenBank/DDBJ databases">
        <authorList>
            <person name="Harkins D.M."/>
            <person name="Durkin A.S."/>
            <person name="Brinkac L.M."/>
            <person name="Selengut J.D."/>
            <person name="Sanka R."/>
            <person name="DePew J."/>
            <person name="Purushe J."/>
            <person name="Peacock S.J."/>
            <person name="Thaipadungpanit J."/>
            <person name="Wuthiekanun V.W."/>
            <person name="Day N.P."/>
            <person name="Vinetz J.M."/>
            <person name="Sutton G.G."/>
            <person name="Nelson W.C."/>
            <person name="Fouts D.E."/>
        </authorList>
    </citation>
    <scope>NUCLEOTIDE SEQUENCE [LARGE SCALE GENOMIC DNA]</scope>
    <source>
        <strain evidence="1 2">H1</strain>
    </source>
</reference>
<name>A0A0E2AXV3_9LEPT</name>
<gene>
    <name evidence="1" type="ORF">LEP1GSC081_3060</name>
</gene>
<dbReference type="Proteomes" id="UP000006253">
    <property type="component" value="Unassembled WGS sequence"/>
</dbReference>
<evidence type="ECO:0000313" key="2">
    <source>
        <dbReference type="Proteomes" id="UP000006253"/>
    </source>
</evidence>
<proteinExistence type="predicted"/>
<evidence type="ECO:0000313" key="1">
    <source>
        <dbReference type="EMBL" id="EKO13745.1"/>
    </source>
</evidence>
<accession>A0A0E2AXV3</accession>
<dbReference type="AlphaFoldDB" id="A0A0E2AXV3"/>
<sequence length="45" mass="5441">MNSKLKNAVVPKILKLTVKPRFVRVPTFYFYGKIRFYKIKRTHVN</sequence>
<organism evidence="1 2">
    <name type="scientific">Leptospira kirschneri str. H1</name>
    <dbReference type="NCBI Taxonomy" id="1049966"/>
    <lineage>
        <taxon>Bacteria</taxon>
        <taxon>Pseudomonadati</taxon>
        <taxon>Spirochaetota</taxon>
        <taxon>Spirochaetia</taxon>
        <taxon>Leptospirales</taxon>
        <taxon>Leptospiraceae</taxon>
        <taxon>Leptospira</taxon>
    </lineage>
</organism>